<sequence>MKALRRSSTSTSPSSSSSPTAASSPPTSSWIHIRSLLVAAASSNSSSSSSSSTAAAAAGTSVPALTSASAATATAAAPSSSSPAASSSPRSDRGGTKSPWSRRKRKRVLSRQQWEGQFSANGKLRDGGKQVLKKVRSGGIEPGIRAEVWPFLLGVYDLNSSEEERNTIKIKKRKEYEKLRRQCQHILNGYRGSGLKSINEVSNEECSGIGSSAEESESPCFGGVNAEKTPVSLEELKPEHSEAEQQEITTCDEVVESMDEDTIELIDAYPCTAESESSDSESSDEDESGTGRVSMCAEDTCEPDPKFARSSSFKADIFRSSRTSEEFATWQRIIRLDAIRANTEWISFSPNQAEVPKEKALQSAASVGLKDYDHLEPHMIYHAARLVGLLEAYAVYDPEIGYCQGMSDLLSPIIAVMEEDCAAFWCFVGFMRKARHNFRLDEVGISRQLKTVSQIIKRKDSHLYKHLQKLQAEDCFFVYRMVVVLFRRELTFEQTVCLWEVMWADQAAIRAGIGRSTWGRIRLHAPPTDDLLLYAIAACVLQRRKLIIEKYSSMDEILRECNSMAGQLDVWRLLDDAHDLVVNLHDKI</sequence>
<dbReference type="EnsemblPlants" id="AVESA.00010b.r2.5CG0878190.1">
    <property type="protein sequence ID" value="AVESA.00010b.r2.5CG0878190.1.CDS"/>
    <property type="gene ID" value="AVESA.00010b.r2.5CG0878190"/>
</dbReference>
<reference evidence="1" key="1">
    <citation type="submission" date="2021-05" db="EMBL/GenBank/DDBJ databases">
        <authorList>
            <person name="Scholz U."/>
            <person name="Mascher M."/>
            <person name="Fiebig A."/>
        </authorList>
    </citation>
    <scope>NUCLEOTIDE SEQUENCE [LARGE SCALE GENOMIC DNA]</scope>
</reference>
<proteinExistence type="predicted"/>
<reference evidence="1" key="2">
    <citation type="submission" date="2025-09" db="UniProtKB">
        <authorList>
            <consortium name="EnsemblPlants"/>
        </authorList>
    </citation>
    <scope>IDENTIFICATION</scope>
</reference>
<organism evidence="1 2">
    <name type="scientific">Avena sativa</name>
    <name type="common">Oat</name>
    <dbReference type="NCBI Taxonomy" id="4498"/>
    <lineage>
        <taxon>Eukaryota</taxon>
        <taxon>Viridiplantae</taxon>
        <taxon>Streptophyta</taxon>
        <taxon>Embryophyta</taxon>
        <taxon>Tracheophyta</taxon>
        <taxon>Spermatophyta</taxon>
        <taxon>Magnoliopsida</taxon>
        <taxon>Liliopsida</taxon>
        <taxon>Poales</taxon>
        <taxon>Poaceae</taxon>
        <taxon>BOP clade</taxon>
        <taxon>Pooideae</taxon>
        <taxon>Poodae</taxon>
        <taxon>Poeae</taxon>
        <taxon>Poeae Chloroplast Group 1 (Aveneae type)</taxon>
        <taxon>Aveninae</taxon>
        <taxon>Avena</taxon>
    </lineage>
</organism>
<protein>
    <submittedName>
        <fullName evidence="1">Uncharacterized protein</fullName>
    </submittedName>
</protein>
<keyword evidence="2" id="KW-1185">Reference proteome</keyword>
<accession>A0ACD5XZY7</accession>
<evidence type="ECO:0000313" key="1">
    <source>
        <dbReference type="EnsemblPlants" id="AVESA.00010b.r2.5CG0878190.1.CDS"/>
    </source>
</evidence>
<name>A0ACD5XZY7_AVESA</name>
<dbReference type="Proteomes" id="UP001732700">
    <property type="component" value="Chromosome 5C"/>
</dbReference>
<evidence type="ECO:0000313" key="2">
    <source>
        <dbReference type="Proteomes" id="UP001732700"/>
    </source>
</evidence>